<dbReference type="InterPro" id="IPR051876">
    <property type="entry name" value="ODA-DC/CCD"/>
</dbReference>
<evidence type="ECO:0000256" key="1">
    <source>
        <dbReference type="ARBA" id="ARBA00023054"/>
    </source>
</evidence>
<keyword evidence="6" id="KW-1185">Reference proteome</keyword>
<dbReference type="PANTHER" id="PTHR21694:SF18">
    <property type="entry name" value="COILED-COIL DOMAIN-CONTAINING PROTEIN 63"/>
    <property type="match status" value="1"/>
</dbReference>
<dbReference type="Pfam" id="PF21773">
    <property type="entry name" value="ODAD1_CC"/>
    <property type="match status" value="1"/>
</dbReference>
<reference evidence="5 6" key="1">
    <citation type="submission" date="2024-08" db="EMBL/GenBank/DDBJ databases">
        <authorList>
            <person name="Cucini C."/>
            <person name="Frati F."/>
        </authorList>
    </citation>
    <scope>NUCLEOTIDE SEQUENCE [LARGE SCALE GENOMIC DNA]</scope>
</reference>
<organism evidence="5 6">
    <name type="scientific">Orchesella dallaii</name>
    <dbReference type="NCBI Taxonomy" id="48710"/>
    <lineage>
        <taxon>Eukaryota</taxon>
        <taxon>Metazoa</taxon>
        <taxon>Ecdysozoa</taxon>
        <taxon>Arthropoda</taxon>
        <taxon>Hexapoda</taxon>
        <taxon>Collembola</taxon>
        <taxon>Entomobryomorpha</taxon>
        <taxon>Entomobryoidea</taxon>
        <taxon>Orchesellidae</taxon>
        <taxon>Orchesellinae</taxon>
        <taxon>Orchesella</taxon>
    </lineage>
</organism>
<accession>A0ABP1Q6K1</accession>
<feature type="coiled-coil region" evidence="2">
    <location>
        <begin position="343"/>
        <end position="402"/>
    </location>
</feature>
<keyword evidence="1 2" id="KW-0175">Coiled coil</keyword>
<dbReference type="PANTHER" id="PTHR21694">
    <property type="entry name" value="COILED-COIL DOMAIN-CONTAINING PROTEIN 63"/>
    <property type="match status" value="1"/>
</dbReference>
<gene>
    <name evidence="5" type="ORF">ODALV1_LOCUS7855</name>
</gene>
<protein>
    <recommendedName>
        <fullName evidence="4">ODAD1 central coiled coil region domain-containing protein</fullName>
    </recommendedName>
</protein>
<dbReference type="EMBL" id="CAXLJM020000024">
    <property type="protein sequence ID" value="CAL8091162.1"/>
    <property type="molecule type" value="Genomic_DNA"/>
</dbReference>
<feature type="coiled-coil region" evidence="2">
    <location>
        <begin position="230"/>
        <end position="275"/>
    </location>
</feature>
<dbReference type="InterPro" id="IPR049258">
    <property type="entry name" value="ODAD1_CC"/>
</dbReference>
<proteinExistence type="predicted"/>
<evidence type="ECO:0000256" key="3">
    <source>
        <dbReference type="SAM" id="MobiDB-lite"/>
    </source>
</evidence>
<evidence type="ECO:0000259" key="4">
    <source>
        <dbReference type="Pfam" id="PF21773"/>
    </source>
</evidence>
<evidence type="ECO:0000313" key="6">
    <source>
        <dbReference type="Proteomes" id="UP001642540"/>
    </source>
</evidence>
<feature type="region of interest" description="Disordered" evidence="3">
    <location>
        <begin position="1"/>
        <end position="24"/>
    </location>
</feature>
<feature type="coiled-coil region" evidence="2">
    <location>
        <begin position="47"/>
        <end position="135"/>
    </location>
</feature>
<evidence type="ECO:0000256" key="2">
    <source>
        <dbReference type="SAM" id="Coils"/>
    </source>
</evidence>
<evidence type="ECO:0000313" key="5">
    <source>
        <dbReference type="EMBL" id="CAL8091162.1"/>
    </source>
</evidence>
<name>A0ABP1Q6K1_9HEXA</name>
<comment type="caution">
    <text evidence="5">The sequence shown here is derived from an EMBL/GenBank/DDBJ whole genome shotgun (WGS) entry which is preliminary data.</text>
</comment>
<sequence>MVGRSGKTDGGGTAESGEDNTEMIAREECTRLARQLRLMENDKMAYLDESNAAIAQQKKAITALEDENKAIEEELHWYTTKRNEVIERSNWEKVEILLHQYLSMEAEVKEQTRIISEVERKLASTSFRATKLENKIEMTMQQSEMSKLEQLAPAAFDSKEFLTKKKLETVTSQFDSVVAENSELRSGIDKLLQENMGIMKRCQNLEHISAKNQAQIDELVDEATAAYDQREEAVAKANALRDRNEKEKKQFVLEINELNRVIRHEEKLLDFMNTKNKDRLFLETEDERQSRLESAKEQTMDETLEMYRESLSKLLTKDSPTFQSLVEEYRDLWNQNITRFNYINELGNELEELQASVEILRGDMKECSTETVGRNQQKNDAIVQQQAELSNMKLEYVSVQQQMSTVKEFVDEIVELIEKLFKITDFADSKPVLELLGNHQQISEKTAMLFVSILEHRIADLFAFRVDRSRSGLSASGRATPKSPRYSKSVSEFSLPLSNSRPMIVLDRMFSDSVEGSENGETAEEMIDSEANPLGYLSMRGKVLDSVSLKSNSDNESIISNSCVIVQN</sequence>
<dbReference type="Proteomes" id="UP001642540">
    <property type="component" value="Unassembled WGS sequence"/>
</dbReference>
<feature type="domain" description="ODAD1 central coiled coil region" evidence="4">
    <location>
        <begin position="164"/>
        <end position="437"/>
    </location>
</feature>